<dbReference type="InterPro" id="IPR039946">
    <property type="entry name" value="ZN839"/>
</dbReference>
<evidence type="ECO:0000313" key="5">
    <source>
        <dbReference type="Proteomes" id="UP001369086"/>
    </source>
</evidence>
<feature type="domain" description="C2H2-type" evidence="3">
    <location>
        <begin position="512"/>
        <end position="542"/>
    </location>
</feature>
<keyword evidence="5" id="KW-1185">Reference proteome</keyword>
<keyword evidence="1" id="KW-0862">Zinc</keyword>
<dbReference type="InterPro" id="IPR013087">
    <property type="entry name" value="Znf_C2H2_type"/>
</dbReference>
<evidence type="ECO:0000313" key="4">
    <source>
        <dbReference type="EMBL" id="KAK6481559.1"/>
    </source>
</evidence>
<feature type="compositionally biased region" description="Basic residues" evidence="2">
    <location>
        <begin position="442"/>
        <end position="458"/>
    </location>
</feature>
<evidence type="ECO:0000259" key="3">
    <source>
        <dbReference type="PROSITE" id="PS50157"/>
    </source>
</evidence>
<feature type="compositionally biased region" description="Acidic residues" evidence="2">
    <location>
        <begin position="479"/>
        <end position="494"/>
    </location>
</feature>
<keyword evidence="1" id="KW-0863">Zinc-finger</keyword>
<evidence type="ECO:0000256" key="2">
    <source>
        <dbReference type="SAM" id="MobiDB-lite"/>
    </source>
</evidence>
<accession>A0ABR0ZA01</accession>
<reference evidence="4 5" key="1">
    <citation type="submission" date="2021-05" db="EMBL/GenBank/DDBJ databases">
        <authorList>
            <person name="Zahm M."/>
            <person name="Klopp C."/>
            <person name="Cabau C."/>
            <person name="Kuhl H."/>
            <person name="Suciu R."/>
            <person name="Ciorpac M."/>
            <person name="Holostenco D."/>
            <person name="Gessner J."/>
            <person name="Wuertz S."/>
            <person name="Hohne C."/>
            <person name="Stock M."/>
            <person name="Gislard M."/>
            <person name="Lluch J."/>
            <person name="Milhes M."/>
            <person name="Lampietro C."/>
            <person name="Lopez Roques C."/>
            <person name="Donnadieu C."/>
            <person name="Du K."/>
            <person name="Schartl M."/>
            <person name="Guiguen Y."/>
        </authorList>
    </citation>
    <scope>NUCLEOTIDE SEQUENCE [LARGE SCALE GENOMIC DNA]</scope>
    <source>
        <strain evidence="4">Hh-F2</strain>
        <tissue evidence="4">Blood</tissue>
    </source>
</reference>
<feature type="compositionally biased region" description="Basic and acidic residues" evidence="2">
    <location>
        <begin position="430"/>
        <end position="441"/>
    </location>
</feature>
<proteinExistence type="predicted"/>
<feature type="compositionally biased region" description="Gly residues" evidence="2">
    <location>
        <begin position="639"/>
        <end position="651"/>
    </location>
</feature>
<dbReference type="EMBL" id="JAHFZB010000015">
    <property type="protein sequence ID" value="KAK6481559.1"/>
    <property type="molecule type" value="Genomic_DNA"/>
</dbReference>
<dbReference type="InterPro" id="IPR031885">
    <property type="entry name" value="DUF4764"/>
</dbReference>
<feature type="compositionally biased region" description="Basic and acidic residues" evidence="2">
    <location>
        <begin position="459"/>
        <end position="478"/>
    </location>
</feature>
<protein>
    <submittedName>
        <fullName evidence="4">Zinc finger protein 839-like isoform X1</fullName>
    </submittedName>
</protein>
<feature type="compositionally biased region" description="Polar residues" evidence="2">
    <location>
        <begin position="869"/>
        <end position="878"/>
    </location>
</feature>
<organism evidence="4 5">
    <name type="scientific">Huso huso</name>
    <name type="common">Beluga</name>
    <name type="synonym">Acipenser huso</name>
    <dbReference type="NCBI Taxonomy" id="61971"/>
    <lineage>
        <taxon>Eukaryota</taxon>
        <taxon>Metazoa</taxon>
        <taxon>Chordata</taxon>
        <taxon>Craniata</taxon>
        <taxon>Vertebrata</taxon>
        <taxon>Euteleostomi</taxon>
        <taxon>Actinopterygii</taxon>
        <taxon>Chondrostei</taxon>
        <taxon>Acipenseriformes</taxon>
        <taxon>Acipenseridae</taxon>
        <taxon>Huso</taxon>
    </lineage>
</organism>
<gene>
    <name evidence="4" type="ORF">HHUSO_G17847</name>
</gene>
<dbReference type="Pfam" id="PF15961">
    <property type="entry name" value="DUF4764"/>
    <property type="match status" value="1"/>
</dbReference>
<name>A0ABR0ZA01_HUSHU</name>
<feature type="compositionally biased region" description="Basic residues" evidence="2">
    <location>
        <begin position="663"/>
        <end position="672"/>
    </location>
</feature>
<evidence type="ECO:0000256" key="1">
    <source>
        <dbReference type="PROSITE-ProRule" id="PRU00042"/>
    </source>
</evidence>
<feature type="region of interest" description="Disordered" evidence="2">
    <location>
        <begin position="532"/>
        <end position="684"/>
    </location>
</feature>
<dbReference type="PANTHER" id="PTHR16116">
    <property type="entry name" value="ZINC FINGER PROTEIN 839"/>
    <property type="match status" value="1"/>
</dbReference>
<feature type="region of interest" description="Disordered" evidence="2">
    <location>
        <begin position="426"/>
        <end position="502"/>
    </location>
</feature>
<comment type="caution">
    <text evidence="4">The sequence shown here is derived from an EMBL/GenBank/DDBJ whole genome shotgun (WGS) entry which is preliminary data.</text>
</comment>
<dbReference type="PANTHER" id="PTHR16116:SF5">
    <property type="entry name" value="ZINC FINGER PROTEIN 839"/>
    <property type="match status" value="1"/>
</dbReference>
<dbReference type="Proteomes" id="UP001369086">
    <property type="component" value="Unassembled WGS sequence"/>
</dbReference>
<dbReference type="PROSITE" id="PS50157">
    <property type="entry name" value="ZINC_FINGER_C2H2_2"/>
    <property type="match status" value="1"/>
</dbReference>
<feature type="region of interest" description="Disordered" evidence="2">
    <location>
        <begin position="869"/>
        <end position="896"/>
    </location>
</feature>
<sequence>MAEQEDESNLTTRVAEGNSEARQQCIDQIHNIDGEVVARVTDSSTSCVEFIAKDFTAKEFTDTAAAIPEYVHVAAVAGVEGTVDGNCHVVNTYAVGDGLLTEECINITSFVETPGVETMTSVDSSDFTSVTEELVDGIGHGSTSTSTIIYVQPDGTFVEGTGLTAEEQQQLVEQLAKQQLVEVTENEAAHIFETHQHQPHFIQHSGTLAPEELQQVIEQVAKSNAQQQQHSILSLLPQDDQPVSQRSIMVSEASCISIEPSSIFTSAGQLEVMTPQPLSSIMQNASQQLQNAAKQVALQQSQANNGTRILQKKQLETIRIQVQNRQPEPTERPPLAVFQPSTRVGVPAGLNLSSPQIIRIQPVMGTGQQQFLLHSSTEPPIQLLVQRQTPPLRAEPTACTLPVKNTVNGKAARPSARGAAALALTVSAGSDRKERDREKMKPQKIKTRSGRISRPPKYKVKDYKFIKRQDLADGHQSDSDDYSEISEEEEEGGEDAGKGATSIHFNLNPKAFKCETCEKAYIGRGGLSRHYRLNPPHGQKNAFPPEPVGSVSLPSKDLSAGSGVTPIEVHSTVTVTSEQATPAEVLDSKDKPTALPPAPPAAPAEAAKPAPEEPQVVSDPTPAEPPSVQTVLSCPGPGKPRGPGRPRGAGRPGRPKVSGRSGRPGRRARPGRPPKYLGGVSTEQQIQRRKARLKEIIQQCDNEELMELALPRLARVMTVWEFLLMKVEKGRPSRPHFADVYREFEQLHSQVKNMAADHFRSPLSLGSQQPLEIRDTWVSKSLGIEELLKKQKRQHPGPLLQCVVTVCKEDTLPSPRNKHAMESEYEGLMPPEKRMRLENCAGVVNGIDLTHNGLQTVVEEVNFTAITAGQGLSRTPSDPSALPQGGAGETSKSLQADPISTTVLQSGNEEPRSMQRHANVLLYQPLEGALQDSQNPLVEGESGASAASEEQSGVFSDFTPEELVQEQLSSHSVNVEMAADELTCQVETDEDMLLSTAAKMSPQVSFVNPESSEPLKESDLADQVQLLERALCRDVVPLDHSYRTQTSEPEPPPPEQQPRTVKSTGVCLGNEIGGEAVCSLQGAGLSALDKESRDENGSVEHTITIGGTVEFQLSDENQELLTQGHDQIFIQTSEGLILHHAGGALPSEGIVMVTDADGTTMHIRTPEGVSFETVQALLAMEAEGHSEGILLSETHL</sequence>
<feature type="compositionally biased region" description="Polar residues" evidence="2">
    <location>
        <begin position="571"/>
        <end position="580"/>
    </location>
</feature>
<keyword evidence="1" id="KW-0479">Metal-binding</keyword>
<feature type="region of interest" description="Disordered" evidence="2">
    <location>
        <begin position="1042"/>
        <end position="1061"/>
    </location>
</feature>